<comment type="caution">
    <text evidence="2">The sequence shown here is derived from an EMBL/GenBank/DDBJ whole genome shotgun (WGS) entry which is preliminary data.</text>
</comment>
<dbReference type="Proteomes" id="UP000781958">
    <property type="component" value="Unassembled WGS sequence"/>
</dbReference>
<keyword evidence="3" id="KW-1185">Reference proteome</keyword>
<accession>A0ABS4SZR0</accession>
<keyword evidence="1" id="KW-0175">Coiled coil</keyword>
<reference evidence="2 3" key="1">
    <citation type="submission" date="2021-03" db="EMBL/GenBank/DDBJ databases">
        <title>Genomic Encyclopedia of Type Strains, Phase III (KMG-III): the genomes of soil and plant-associated and newly described type strains.</title>
        <authorList>
            <person name="Whitman W."/>
        </authorList>
    </citation>
    <scope>NUCLEOTIDE SEQUENCE [LARGE SCALE GENOMIC DNA]</scope>
    <source>
        <strain evidence="2 3">IMMIB AFH-6</strain>
    </source>
</reference>
<organism evidence="2 3">
    <name type="scientific">Azospirillum rugosum</name>
    <dbReference type="NCBI Taxonomy" id="416170"/>
    <lineage>
        <taxon>Bacteria</taxon>
        <taxon>Pseudomonadati</taxon>
        <taxon>Pseudomonadota</taxon>
        <taxon>Alphaproteobacteria</taxon>
        <taxon>Rhodospirillales</taxon>
        <taxon>Azospirillaceae</taxon>
        <taxon>Azospirillum</taxon>
    </lineage>
</organism>
<proteinExistence type="predicted"/>
<evidence type="ECO:0000256" key="1">
    <source>
        <dbReference type="SAM" id="Coils"/>
    </source>
</evidence>
<gene>
    <name evidence="2" type="ORF">J2851_006693</name>
</gene>
<dbReference type="EMBL" id="JAGINP010000036">
    <property type="protein sequence ID" value="MBP2296875.1"/>
    <property type="molecule type" value="Genomic_DNA"/>
</dbReference>
<protein>
    <submittedName>
        <fullName evidence="2">Alpha-beta hydrolase superfamily lysophospholipase</fullName>
    </submittedName>
</protein>
<sequence>MLTIHDQVRELRAELASCALTRRERAQARAELDRLLARQARMDRATDALVFVKEASPA</sequence>
<evidence type="ECO:0000313" key="2">
    <source>
        <dbReference type="EMBL" id="MBP2296875.1"/>
    </source>
</evidence>
<evidence type="ECO:0000313" key="3">
    <source>
        <dbReference type="Proteomes" id="UP000781958"/>
    </source>
</evidence>
<feature type="coiled-coil region" evidence="1">
    <location>
        <begin position="18"/>
        <end position="45"/>
    </location>
</feature>
<dbReference type="RefSeq" id="WP_209772607.1">
    <property type="nucleotide sequence ID" value="NZ_JAGINP010000036.1"/>
</dbReference>
<dbReference type="GO" id="GO:0016787">
    <property type="term" value="F:hydrolase activity"/>
    <property type="evidence" value="ECO:0007669"/>
    <property type="project" value="UniProtKB-KW"/>
</dbReference>
<keyword evidence="2" id="KW-0378">Hydrolase</keyword>
<name>A0ABS4SZR0_9PROT</name>